<dbReference type="InterPro" id="IPR036388">
    <property type="entry name" value="WH-like_DNA-bd_sf"/>
</dbReference>
<dbReference type="InterPro" id="IPR036390">
    <property type="entry name" value="WH_DNA-bd_sf"/>
</dbReference>
<organism evidence="6 7">
    <name type="scientific">Halocynthiibacter styelae</name>
    <dbReference type="NCBI Taxonomy" id="2761955"/>
    <lineage>
        <taxon>Bacteria</taxon>
        <taxon>Pseudomonadati</taxon>
        <taxon>Pseudomonadota</taxon>
        <taxon>Alphaproteobacteria</taxon>
        <taxon>Rhodobacterales</taxon>
        <taxon>Paracoccaceae</taxon>
        <taxon>Halocynthiibacter</taxon>
    </lineage>
</organism>
<keyword evidence="2" id="KW-0805">Transcription regulation</keyword>
<evidence type="ECO:0000256" key="2">
    <source>
        <dbReference type="ARBA" id="ARBA00023015"/>
    </source>
</evidence>
<dbReference type="NCBIfam" id="TIGR03298">
    <property type="entry name" value="argP"/>
    <property type="match status" value="1"/>
</dbReference>
<protein>
    <submittedName>
        <fullName evidence="6">LysR family transcriptional regulator ArgP</fullName>
    </submittedName>
</protein>
<dbReference type="SUPFAM" id="SSF46785">
    <property type="entry name" value="Winged helix' DNA-binding domain"/>
    <property type="match status" value="1"/>
</dbReference>
<dbReference type="Proteomes" id="UP000640583">
    <property type="component" value="Unassembled WGS sequence"/>
</dbReference>
<evidence type="ECO:0000313" key="7">
    <source>
        <dbReference type="Proteomes" id="UP000640583"/>
    </source>
</evidence>
<dbReference type="InterPro" id="IPR000847">
    <property type="entry name" value="LysR_HTH_N"/>
</dbReference>
<dbReference type="SUPFAM" id="SSF53850">
    <property type="entry name" value="Periplasmic binding protein-like II"/>
    <property type="match status" value="1"/>
</dbReference>
<reference evidence="6" key="1">
    <citation type="submission" date="2020-10" db="EMBL/GenBank/DDBJ databases">
        <title>Paenihalocynthiibacter styelae gen. nov., sp. nov., isolated from stalked sea squirt Styela clava.</title>
        <authorList>
            <person name="Kim Y.-O."/>
            <person name="Yoon J.-H."/>
        </authorList>
    </citation>
    <scope>NUCLEOTIDE SEQUENCE</scope>
    <source>
        <strain evidence="6">MYP1-1</strain>
    </source>
</reference>
<keyword evidence="3" id="KW-0238">DNA-binding</keyword>
<dbReference type="GO" id="GO:0003700">
    <property type="term" value="F:DNA-binding transcription factor activity"/>
    <property type="evidence" value="ECO:0007669"/>
    <property type="project" value="InterPro"/>
</dbReference>
<comment type="similarity">
    <text evidence="1">Belongs to the LysR transcriptional regulatory family.</text>
</comment>
<proteinExistence type="inferred from homology"/>
<keyword evidence="7" id="KW-1185">Reference proteome</keyword>
<feature type="domain" description="HTH lysR-type" evidence="5">
    <location>
        <begin position="4"/>
        <end position="60"/>
    </location>
</feature>
<dbReference type="InterPro" id="IPR017685">
    <property type="entry name" value="ArgP"/>
</dbReference>
<evidence type="ECO:0000256" key="3">
    <source>
        <dbReference type="ARBA" id="ARBA00023125"/>
    </source>
</evidence>
<dbReference type="GO" id="GO:0003677">
    <property type="term" value="F:DNA binding"/>
    <property type="evidence" value="ECO:0007669"/>
    <property type="project" value="UniProtKB-KW"/>
</dbReference>
<dbReference type="Pfam" id="PF03466">
    <property type="entry name" value="LysR_substrate"/>
    <property type="match status" value="1"/>
</dbReference>
<keyword evidence="4" id="KW-0804">Transcription</keyword>
<name>A0A8J7ITE7_9RHOB</name>
<dbReference type="PANTHER" id="PTHR30579:SF2">
    <property type="entry name" value="HTH-TYPE TRANSCRIPTIONAL REGULATOR ARGP"/>
    <property type="match status" value="1"/>
</dbReference>
<evidence type="ECO:0000256" key="4">
    <source>
        <dbReference type="ARBA" id="ARBA00023163"/>
    </source>
</evidence>
<sequence>MLMFDQAHLRALAAVLNEGSFDAAAARLNITPSAVSQRIRALEEVAGGTLLIRSQPVEATEAGQILYQHAETIALLEQDLSQHFRPDTGTDRPRRARIAVNADSLDTWFIPAMARAQEDSDLLFDVTSVDQDHTLSRLRAGKVQAAITAENQPVAGCDVTHLGALRYVATCSPEFAQHWFPEGVTAESLQNAPALVFDRQDRLQNLWVQRECGRPLVLRRQHMLPSTKGFVSAAEAGLGWGMNPENLVRDKIKDGSLVALGWRPEYDTPLYWQVSRIVAGPLRPLTRAVVKLARESLVQNQNTGKLEN</sequence>
<gene>
    <name evidence="6" type="ORF">H1D41_03565</name>
</gene>
<dbReference type="InterPro" id="IPR050176">
    <property type="entry name" value="LTTR"/>
</dbReference>
<dbReference type="InterPro" id="IPR005119">
    <property type="entry name" value="LysR_subst-bd"/>
</dbReference>
<dbReference type="PANTHER" id="PTHR30579">
    <property type="entry name" value="TRANSCRIPTIONAL REGULATOR"/>
    <property type="match status" value="1"/>
</dbReference>
<comment type="caution">
    <text evidence="6">The sequence shown here is derived from an EMBL/GenBank/DDBJ whole genome shotgun (WGS) entry which is preliminary data.</text>
</comment>
<dbReference type="PROSITE" id="PS50931">
    <property type="entry name" value="HTH_LYSR"/>
    <property type="match status" value="1"/>
</dbReference>
<evidence type="ECO:0000256" key="1">
    <source>
        <dbReference type="ARBA" id="ARBA00009437"/>
    </source>
</evidence>
<dbReference type="EMBL" id="JADCKQ010000002">
    <property type="protein sequence ID" value="MBI1492709.1"/>
    <property type="molecule type" value="Genomic_DNA"/>
</dbReference>
<dbReference type="NCBIfam" id="NF009888">
    <property type="entry name" value="PRK13348.1"/>
    <property type="match status" value="1"/>
</dbReference>
<dbReference type="Pfam" id="PF00126">
    <property type="entry name" value="HTH_1"/>
    <property type="match status" value="1"/>
</dbReference>
<accession>A0A8J7ITE7</accession>
<dbReference type="NCBIfam" id="NF002964">
    <property type="entry name" value="PRK03635.1"/>
    <property type="match status" value="1"/>
</dbReference>
<dbReference type="AlphaFoldDB" id="A0A8J7ITE7"/>
<evidence type="ECO:0000313" key="6">
    <source>
        <dbReference type="EMBL" id="MBI1492709.1"/>
    </source>
</evidence>
<evidence type="ECO:0000259" key="5">
    <source>
        <dbReference type="PROSITE" id="PS50931"/>
    </source>
</evidence>
<dbReference type="Gene3D" id="1.10.10.10">
    <property type="entry name" value="Winged helix-like DNA-binding domain superfamily/Winged helix DNA-binding domain"/>
    <property type="match status" value="1"/>
</dbReference>
<dbReference type="Gene3D" id="3.40.190.290">
    <property type="match status" value="1"/>
</dbReference>